<evidence type="ECO:0000256" key="3">
    <source>
        <dbReference type="ARBA" id="ARBA00022801"/>
    </source>
</evidence>
<evidence type="ECO:0000256" key="1">
    <source>
        <dbReference type="ARBA" id="ARBA00001946"/>
    </source>
</evidence>
<gene>
    <name evidence="6" type="ORF">LEA_08139</name>
    <name evidence="5" type="ORF">OBE_15868</name>
</gene>
<comment type="cofactor">
    <cofactor evidence="1">
        <name>Mg(2+)</name>
        <dbReference type="ChEBI" id="CHEBI:18420"/>
    </cofactor>
</comment>
<organism evidence="5">
    <name type="scientific">human gut metagenome</name>
    <dbReference type="NCBI Taxonomy" id="408170"/>
    <lineage>
        <taxon>unclassified sequences</taxon>
        <taxon>metagenomes</taxon>
        <taxon>organismal metagenomes</taxon>
    </lineage>
</organism>
<comment type="caution">
    <text evidence="5">The sequence shown here is derived from an EMBL/GenBank/DDBJ whole genome shotgun (WGS) entry which is preliminary data.</text>
</comment>
<dbReference type="EMBL" id="AJWY01005398">
    <property type="protein sequence ID" value="EKC69726.1"/>
    <property type="molecule type" value="Genomic_DNA"/>
</dbReference>
<dbReference type="GO" id="GO:0016788">
    <property type="term" value="F:hydrolase activity, acting on ester bonds"/>
    <property type="evidence" value="ECO:0007669"/>
    <property type="project" value="InterPro"/>
</dbReference>
<reference evidence="5" key="1">
    <citation type="journal article" date="2013" name="Environ. Microbiol.">
        <title>Microbiota from the distal guts of lean and obese adolescents exhibit partial functional redundancy besides clear differences in community structure.</title>
        <authorList>
            <person name="Ferrer M."/>
            <person name="Ruiz A."/>
            <person name="Lanza F."/>
            <person name="Haange S.B."/>
            <person name="Oberbach A."/>
            <person name="Till H."/>
            <person name="Bargiela R."/>
            <person name="Campoy C."/>
            <person name="Segura M.T."/>
            <person name="Richter M."/>
            <person name="von Bergen M."/>
            <person name="Seifert J."/>
            <person name="Suarez A."/>
        </authorList>
    </citation>
    <scope>NUCLEOTIDE SEQUENCE</scope>
</reference>
<evidence type="ECO:0000313" key="6">
    <source>
        <dbReference type="EMBL" id="EKC69726.1"/>
    </source>
</evidence>
<accession>K1REM0</accession>
<evidence type="ECO:0000313" key="5">
    <source>
        <dbReference type="EMBL" id="EKC47127.1"/>
    </source>
</evidence>
<dbReference type="InterPro" id="IPR011856">
    <property type="entry name" value="tRNA_endonuc-like_dom_sf"/>
</dbReference>
<keyword evidence="2" id="KW-0540">Nuclease</keyword>
<feature type="domain" description="VRR-NUC" evidence="4">
    <location>
        <begin position="1"/>
        <end position="79"/>
    </location>
</feature>
<proteinExistence type="predicted"/>
<keyword evidence="3" id="KW-0378">Hydrolase</keyword>
<dbReference type="GO" id="GO:0004518">
    <property type="term" value="F:nuclease activity"/>
    <property type="evidence" value="ECO:0007669"/>
    <property type="project" value="UniProtKB-KW"/>
</dbReference>
<evidence type="ECO:0000259" key="4">
    <source>
        <dbReference type="SMART" id="SM00990"/>
    </source>
</evidence>
<dbReference type="SMART" id="SM00990">
    <property type="entry name" value="VRR_NUC"/>
    <property type="match status" value="1"/>
</dbReference>
<sequence length="92" mass="10173">MFAIPNGGYRAKATAARMKRTGTRAGVPDIFLPVSNGREHGLFIEMKRRKGGTVSTSQKERMKMLTAEGYRCVVAKGCQEAIDAIMRYMDGE</sequence>
<protein>
    <submittedName>
        <fullName evidence="5">VRR-NUC domain protein</fullName>
    </submittedName>
    <submittedName>
        <fullName evidence="6">VRR-NUC domain-containing protein</fullName>
    </submittedName>
</protein>
<evidence type="ECO:0000256" key="2">
    <source>
        <dbReference type="ARBA" id="ARBA00022722"/>
    </source>
</evidence>
<name>K1REM0_9ZZZZ</name>
<dbReference type="EMBL" id="AJWZ01010906">
    <property type="protein sequence ID" value="EKC47127.1"/>
    <property type="molecule type" value="Genomic_DNA"/>
</dbReference>
<dbReference type="AlphaFoldDB" id="K1REM0"/>
<dbReference type="Pfam" id="PF08774">
    <property type="entry name" value="VRR_NUC"/>
    <property type="match status" value="1"/>
</dbReference>
<dbReference type="InterPro" id="IPR014883">
    <property type="entry name" value="VRR_NUC"/>
</dbReference>
<dbReference type="GO" id="GO:0003676">
    <property type="term" value="F:nucleic acid binding"/>
    <property type="evidence" value="ECO:0007669"/>
    <property type="project" value="InterPro"/>
</dbReference>
<dbReference type="Gene3D" id="3.40.1350.10">
    <property type="match status" value="1"/>
</dbReference>